<keyword evidence="2" id="KW-1185">Reference proteome</keyword>
<evidence type="ECO:0000313" key="1">
    <source>
        <dbReference type="EMBL" id="MFD1456392.1"/>
    </source>
</evidence>
<evidence type="ECO:0000313" key="2">
    <source>
        <dbReference type="Proteomes" id="UP001597189"/>
    </source>
</evidence>
<sequence length="280" mass="31181">MRQRGFKLGVSLALVGAAVGLGIGQPATAHAKSWLSGTTTHQLLTQPNGDANSPSLYATSVTTKKAYMWNLKHTKKIHNLNNYPKTSWYLVGTVTKPGKGVYYQVTTYDKKIKGLVWNKYLTAYSQKTPRNFKSAAAYTKFIQTDPSQKLTRAVLKVFPNVPLDFQLSKYTATRFDSFPTSISGYKNIVPVSTFSLDASDFKNIQGYTDEFNLDFSNKLYWYWQVTYGQPVAGRVAKLQEALTSQGWTAEKIASLDSSWRLGICLVENGQIAVVLAQTTK</sequence>
<name>A0ABW4D8T7_9LACO</name>
<dbReference type="EMBL" id="JBHTOD010000010">
    <property type="protein sequence ID" value="MFD1456392.1"/>
    <property type="molecule type" value="Genomic_DNA"/>
</dbReference>
<gene>
    <name evidence="1" type="ORF">ACFQ44_12060</name>
</gene>
<protein>
    <submittedName>
        <fullName evidence="1">Uncharacterized protein</fullName>
    </submittedName>
</protein>
<proteinExistence type="predicted"/>
<reference evidence="2" key="1">
    <citation type="journal article" date="2019" name="Int. J. Syst. Evol. Microbiol.">
        <title>The Global Catalogue of Microorganisms (GCM) 10K type strain sequencing project: providing services to taxonomists for standard genome sequencing and annotation.</title>
        <authorList>
            <consortium name="The Broad Institute Genomics Platform"/>
            <consortium name="The Broad Institute Genome Sequencing Center for Infectious Disease"/>
            <person name="Wu L."/>
            <person name="Ma J."/>
        </authorList>
    </citation>
    <scope>NUCLEOTIDE SEQUENCE [LARGE SCALE GENOMIC DNA]</scope>
    <source>
        <strain evidence="2">CCM 8979</strain>
    </source>
</reference>
<dbReference type="Proteomes" id="UP001597189">
    <property type="component" value="Unassembled WGS sequence"/>
</dbReference>
<organism evidence="1 2">
    <name type="scientific">Levilactobacillus lanxiensis</name>
    <dbReference type="NCBI Taxonomy" id="2799568"/>
    <lineage>
        <taxon>Bacteria</taxon>
        <taxon>Bacillati</taxon>
        <taxon>Bacillota</taxon>
        <taxon>Bacilli</taxon>
        <taxon>Lactobacillales</taxon>
        <taxon>Lactobacillaceae</taxon>
        <taxon>Levilactobacillus</taxon>
    </lineage>
</organism>
<comment type="caution">
    <text evidence="1">The sequence shown here is derived from an EMBL/GenBank/DDBJ whole genome shotgun (WGS) entry which is preliminary data.</text>
</comment>
<dbReference type="RefSeq" id="WP_203646573.1">
    <property type="nucleotide sequence ID" value="NZ_BOLN01000010.1"/>
</dbReference>
<accession>A0ABW4D8T7</accession>